<feature type="transmembrane region" description="Helical" evidence="6">
    <location>
        <begin position="6"/>
        <end position="23"/>
    </location>
</feature>
<evidence type="ECO:0000313" key="9">
    <source>
        <dbReference type="Proteomes" id="UP001642409"/>
    </source>
</evidence>
<comment type="caution">
    <text evidence="7">The sequence shown here is derived from an EMBL/GenBank/DDBJ whole genome shotgun (WGS) entry which is preliminary data.</text>
</comment>
<dbReference type="GO" id="GO:0016020">
    <property type="term" value="C:membrane"/>
    <property type="evidence" value="ECO:0007669"/>
    <property type="project" value="GOC"/>
</dbReference>
<keyword evidence="9" id="KW-1185">Reference proteome</keyword>
<reference evidence="7" key="1">
    <citation type="submission" date="2023-06" db="EMBL/GenBank/DDBJ databases">
        <authorList>
            <person name="Kurt Z."/>
        </authorList>
    </citation>
    <scope>NUCLEOTIDE SEQUENCE</scope>
</reference>
<keyword evidence="5" id="KW-0012">Acyltransferase</keyword>
<protein>
    <submittedName>
        <fullName evidence="7">Serine palmitoyltransferase 1</fullName>
    </submittedName>
    <submittedName>
        <fullName evidence="8">Serine_palmitoyltransferase 1</fullName>
    </submittedName>
</protein>
<dbReference type="AlphaFoldDB" id="A0AA86QYS6"/>
<evidence type="ECO:0000256" key="2">
    <source>
        <dbReference type="ARBA" id="ARBA00008392"/>
    </source>
</evidence>
<dbReference type="InterPro" id="IPR015421">
    <property type="entry name" value="PyrdxlP-dep_Trfase_major"/>
</dbReference>
<dbReference type="Gene3D" id="3.40.640.10">
    <property type="entry name" value="Type I PLP-dependent aspartate aminotransferase-like (Major domain)"/>
    <property type="match status" value="1"/>
</dbReference>
<keyword evidence="4" id="KW-0663">Pyridoxal phosphate</keyword>
<keyword evidence="6" id="KW-0472">Membrane</keyword>
<dbReference type="GO" id="GO:0046512">
    <property type="term" value="P:sphingosine biosynthetic process"/>
    <property type="evidence" value="ECO:0007669"/>
    <property type="project" value="TreeGrafter"/>
</dbReference>
<dbReference type="SUPFAM" id="SSF53383">
    <property type="entry name" value="PLP-dependent transferases"/>
    <property type="match status" value="1"/>
</dbReference>
<organism evidence="7">
    <name type="scientific">Hexamita inflata</name>
    <dbReference type="NCBI Taxonomy" id="28002"/>
    <lineage>
        <taxon>Eukaryota</taxon>
        <taxon>Metamonada</taxon>
        <taxon>Diplomonadida</taxon>
        <taxon>Hexamitidae</taxon>
        <taxon>Hexamitinae</taxon>
        <taxon>Hexamita</taxon>
    </lineage>
</organism>
<dbReference type="EMBL" id="CATOUU010000994">
    <property type="protein sequence ID" value="CAI9965797.1"/>
    <property type="molecule type" value="Genomic_DNA"/>
</dbReference>
<dbReference type="GO" id="GO:0005783">
    <property type="term" value="C:endoplasmic reticulum"/>
    <property type="evidence" value="ECO:0007669"/>
    <property type="project" value="TreeGrafter"/>
</dbReference>
<accession>A0AA86QYS6</accession>
<dbReference type="GO" id="GO:0004758">
    <property type="term" value="F:serine C-palmitoyltransferase activity"/>
    <property type="evidence" value="ECO:0007669"/>
    <property type="project" value="TreeGrafter"/>
</dbReference>
<dbReference type="InterPro" id="IPR015424">
    <property type="entry name" value="PyrdxlP-dep_Trfase"/>
</dbReference>
<evidence type="ECO:0000256" key="1">
    <source>
        <dbReference type="ARBA" id="ARBA00001933"/>
    </source>
</evidence>
<dbReference type="PANTHER" id="PTHR13693">
    <property type="entry name" value="CLASS II AMINOTRANSFERASE/8-AMINO-7-OXONONANOATE SYNTHASE"/>
    <property type="match status" value="1"/>
</dbReference>
<evidence type="ECO:0000256" key="6">
    <source>
        <dbReference type="SAM" id="Phobius"/>
    </source>
</evidence>
<evidence type="ECO:0000256" key="5">
    <source>
        <dbReference type="ARBA" id="ARBA00023315"/>
    </source>
</evidence>
<dbReference type="Proteomes" id="UP001642409">
    <property type="component" value="Unassembled WGS sequence"/>
</dbReference>
<sequence>MKVLYVAVMSGFALIFSVIKYQRKMYVRSKQLKCSVIRILNTVKYSKPQYPQQIDSQKVIFDTNKALDYFNTQLSKYGFGSCGPRGFLGTFTSHLMLEKDLGDYFDSSTIIFPSFASVIESALITILPDFVICFKNCSPEILRLSESQKVISISSAEFVSQLFSPELTQLLSLKMNAWVVFDSTSLSVELLNVCSKFKLRTIMNEKGFLQLGKCKKGTVEEINEDAETKISNRDIDLIAVSFEEVFGIPGGACSGSLIHVGNMRIAAPSYCFSSSQSPSLIAVIRWMMRDILIQ</sequence>
<keyword evidence="3" id="KW-0808">Transferase</keyword>
<keyword evidence="6" id="KW-0812">Transmembrane</keyword>
<gene>
    <name evidence="8" type="ORF">HINF_LOCUS32575</name>
    <name evidence="7" type="ORF">HINF_LOCUS53442</name>
</gene>
<evidence type="ECO:0000313" key="7">
    <source>
        <dbReference type="EMBL" id="CAI9965797.1"/>
    </source>
</evidence>
<keyword evidence="6" id="KW-1133">Transmembrane helix</keyword>
<evidence type="ECO:0000256" key="4">
    <source>
        <dbReference type="ARBA" id="ARBA00022898"/>
    </source>
</evidence>
<comment type="cofactor">
    <cofactor evidence="1">
        <name>pyridoxal 5'-phosphate</name>
        <dbReference type="ChEBI" id="CHEBI:597326"/>
    </cofactor>
</comment>
<dbReference type="EMBL" id="CAXDID020000111">
    <property type="protein sequence ID" value="CAL6029698.1"/>
    <property type="molecule type" value="Genomic_DNA"/>
</dbReference>
<dbReference type="PANTHER" id="PTHR13693:SF2">
    <property type="entry name" value="SERINE PALMITOYLTRANSFERASE 1"/>
    <property type="match status" value="1"/>
</dbReference>
<reference evidence="8 9" key="2">
    <citation type="submission" date="2024-07" db="EMBL/GenBank/DDBJ databases">
        <authorList>
            <person name="Akdeniz Z."/>
        </authorList>
    </citation>
    <scope>NUCLEOTIDE SEQUENCE [LARGE SCALE GENOMIC DNA]</scope>
</reference>
<name>A0AA86QYS6_9EUKA</name>
<proteinExistence type="inferred from homology"/>
<dbReference type="InterPro" id="IPR050087">
    <property type="entry name" value="AON_synthase_class-II"/>
</dbReference>
<evidence type="ECO:0000313" key="8">
    <source>
        <dbReference type="EMBL" id="CAL6029698.1"/>
    </source>
</evidence>
<dbReference type="GO" id="GO:0046513">
    <property type="term" value="P:ceramide biosynthetic process"/>
    <property type="evidence" value="ECO:0007669"/>
    <property type="project" value="TreeGrafter"/>
</dbReference>
<evidence type="ECO:0000256" key="3">
    <source>
        <dbReference type="ARBA" id="ARBA00022679"/>
    </source>
</evidence>
<comment type="similarity">
    <text evidence="2">Belongs to the class-II pyridoxal-phosphate-dependent aminotransferase family.</text>
</comment>